<dbReference type="EMBL" id="QGMK01001460">
    <property type="protein sequence ID" value="TVY68709.1"/>
    <property type="molecule type" value="Genomic_DNA"/>
</dbReference>
<dbReference type="InterPro" id="IPR051478">
    <property type="entry name" value="Beta-lactamase-like_AB/R"/>
</dbReference>
<protein>
    <submittedName>
        <fullName evidence="4">Beta-lactamase-like protein sdnR</fullName>
    </submittedName>
</protein>
<accession>A0A8T9BX02</accession>
<dbReference type="Proteomes" id="UP000469558">
    <property type="component" value="Unassembled WGS sequence"/>
</dbReference>
<evidence type="ECO:0000256" key="1">
    <source>
        <dbReference type="SAM" id="SignalP"/>
    </source>
</evidence>
<gene>
    <name evidence="4" type="primary">sdnR_1</name>
    <name evidence="4" type="ORF">LSUE1_G007779</name>
</gene>
<evidence type="ECO:0000259" key="2">
    <source>
        <dbReference type="Pfam" id="PF00144"/>
    </source>
</evidence>
<dbReference type="Pfam" id="PF26335">
    <property type="entry name" value="ARB_00930_C"/>
    <property type="match status" value="1"/>
</dbReference>
<dbReference type="OrthoDB" id="10250282at2759"/>
<dbReference type="Pfam" id="PF00144">
    <property type="entry name" value="Beta-lactamase"/>
    <property type="match status" value="1"/>
</dbReference>
<feature type="domain" description="Beta-lactamase-related" evidence="2">
    <location>
        <begin position="104"/>
        <end position="409"/>
    </location>
</feature>
<keyword evidence="1" id="KW-0732">Signal</keyword>
<sequence>MFSMTRLYLPLILAALQFISHADAAANCPLLGPVYPRPTDLLNSPIMQAAFANMTAQIDAVAAAAQGQQNSFSLEIFSTNTNTSEYTYHHTAPNLPTFNSTGVEKVDGNSVYRLGSLTKLFTIYTFLIQSGDIHWNTPITTYVPELKAIAAAQTGDATVKVSWNDITIGALASHMAGIAADSSLVGELTQEITSQQALSYMGFPPIPKADIPTCGTYPECTRSQFFSTFSRMQPALAPFSTAAYSNVAYQILGYALQTITGKTFESMLTSSVLTPLGLSNTFYNAPTETRGIIPGTVKSTNWYYSLGEENPAGNMYSSSSDIAKLGRAILSYRLLSGSQTRRWMKPMELDTDIKAAIGAPWGIRRILLDQKYRIVDTYDKGGQISVWTSFFLLVPDYNVGMVVLVAGNDLAGLQLELIQFFGDTVIPALEATAKAQAGEQYAGEYAFSAPNFGPNEELKARATPGEDNFIIGNGTQNGAIANLNATANATVHDAAAPLNSSMTVVIDDKPGLGVTRWISNGTDMRLTVAQLMTNYSDPYWVDLSIRLYPTDLIVDTAGSKKQSFKAIFEDLNAALVDATFYTACASWIGPTAYVYGGLSLDQFFFTTFSNGTVTLQPQALRATLKKIS</sequence>
<proteinExistence type="predicted"/>
<dbReference type="PANTHER" id="PTHR22935">
    <property type="entry name" value="PENICILLIN-BINDING PROTEIN"/>
    <property type="match status" value="1"/>
</dbReference>
<dbReference type="SUPFAM" id="SSF56601">
    <property type="entry name" value="beta-lactamase/transpeptidase-like"/>
    <property type="match status" value="1"/>
</dbReference>
<dbReference type="PANTHER" id="PTHR22935:SF97">
    <property type="entry name" value="BETA-LACTAMASE-RELATED DOMAIN-CONTAINING PROTEIN"/>
    <property type="match status" value="1"/>
</dbReference>
<dbReference type="InterPro" id="IPR058664">
    <property type="entry name" value="ARB_00930-like_C"/>
</dbReference>
<feature type="chain" id="PRO_5035798939" evidence="1">
    <location>
        <begin position="25"/>
        <end position="628"/>
    </location>
</feature>
<comment type="caution">
    <text evidence="4">The sequence shown here is derived from an EMBL/GenBank/DDBJ whole genome shotgun (WGS) entry which is preliminary data.</text>
</comment>
<evidence type="ECO:0000259" key="3">
    <source>
        <dbReference type="Pfam" id="PF26335"/>
    </source>
</evidence>
<dbReference type="InterPro" id="IPR001466">
    <property type="entry name" value="Beta-lactam-related"/>
</dbReference>
<evidence type="ECO:0000313" key="5">
    <source>
        <dbReference type="Proteomes" id="UP000469558"/>
    </source>
</evidence>
<dbReference type="Gene3D" id="3.40.710.10">
    <property type="entry name" value="DD-peptidase/beta-lactamase superfamily"/>
    <property type="match status" value="1"/>
</dbReference>
<keyword evidence="5" id="KW-1185">Reference proteome</keyword>
<dbReference type="InterPro" id="IPR012338">
    <property type="entry name" value="Beta-lactam/transpept-like"/>
</dbReference>
<name>A0A8T9BX02_9HELO</name>
<dbReference type="AlphaFoldDB" id="A0A8T9BX02"/>
<evidence type="ECO:0000313" key="4">
    <source>
        <dbReference type="EMBL" id="TVY68709.1"/>
    </source>
</evidence>
<organism evidence="4 5">
    <name type="scientific">Lachnellula suecica</name>
    <dbReference type="NCBI Taxonomy" id="602035"/>
    <lineage>
        <taxon>Eukaryota</taxon>
        <taxon>Fungi</taxon>
        <taxon>Dikarya</taxon>
        <taxon>Ascomycota</taxon>
        <taxon>Pezizomycotina</taxon>
        <taxon>Leotiomycetes</taxon>
        <taxon>Helotiales</taxon>
        <taxon>Lachnaceae</taxon>
        <taxon>Lachnellula</taxon>
    </lineage>
</organism>
<feature type="domain" description="Beta-lactamase-like ARB-00930-like C-terminal" evidence="3">
    <location>
        <begin position="497"/>
        <end position="626"/>
    </location>
</feature>
<feature type="signal peptide" evidence="1">
    <location>
        <begin position="1"/>
        <end position="24"/>
    </location>
</feature>
<reference evidence="4 5" key="1">
    <citation type="submission" date="2018-05" db="EMBL/GenBank/DDBJ databases">
        <title>Genome sequencing and assembly of the regulated plant pathogen Lachnellula willkommii and related sister species for the development of diagnostic species identification markers.</title>
        <authorList>
            <person name="Giroux E."/>
            <person name="Bilodeau G."/>
        </authorList>
    </citation>
    <scope>NUCLEOTIDE SEQUENCE [LARGE SCALE GENOMIC DNA]</scope>
    <source>
        <strain evidence="4 5">CBS 268.59</strain>
    </source>
</reference>